<keyword evidence="4" id="KW-0158">Chromosome</keyword>
<keyword evidence="9" id="KW-1185">Reference proteome</keyword>
<dbReference type="GO" id="GO:0031511">
    <property type="term" value="C:Mis6-Sim4 complex"/>
    <property type="evidence" value="ECO:0007669"/>
    <property type="project" value="TreeGrafter"/>
</dbReference>
<evidence type="ECO:0000256" key="2">
    <source>
        <dbReference type="ARBA" id="ARBA00004584"/>
    </source>
</evidence>
<evidence type="ECO:0000256" key="6">
    <source>
        <dbReference type="ARBA" id="ARBA00023328"/>
    </source>
</evidence>
<evidence type="ECO:0000256" key="7">
    <source>
        <dbReference type="SAM" id="MobiDB-lite"/>
    </source>
</evidence>
<dbReference type="STRING" id="1206466.K0KHM7"/>
<gene>
    <name evidence="8" type="ORF">BN7_1218</name>
</gene>
<dbReference type="PANTHER" id="PTHR14582:SF1">
    <property type="entry name" value="CENTROMERE PROTEIN O"/>
    <property type="match status" value="1"/>
</dbReference>
<dbReference type="GO" id="GO:0005634">
    <property type="term" value="C:nucleus"/>
    <property type="evidence" value="ECO:0007669"/>
    <property type="project" value="UniProtKB-SubCell"/>
</dbReference>
<name>K0KHM7_WICCF</name>
<evidence type="ECO:0000256" key="1">
    <source>
        <dbReference type="ARBA" id="ARBA00004123"/>
    </source>
</evidence>
<protein>
    <submittedName>
        <fullName evidence="8">Central kinetochore subunit MCM21</fullName>
    </submittedName>
</protein>
<proteinExistence type="inferred from homology"/>
<dbReference type="FunCoup" id="K0KHM7">
    <property type="interactions" value="71"/>
</dbReference>
<dbReference type="AlphaFoldDB" id="K0KHM7"/>
<reference evidence="8 9" key="1">
    <citation type="journal article" date="2012" name="Eukaryot. Cell">
        <title>Draft genome sequence of Wickerhamomyces ciferrii NRRL Y-1031 F-60-10.</title>
        <authorList>
            <person name="Schneider J."/>
            <person name="Andrea H."/>
            <person name="Blom J."/>
            <person name="Jaenicke S."/>
            <person name="Ruckert C."/>
            <person name="Schorsch C."/>
            <person name="Szczepanowski R."/>
            <person name="Farwick M."/>
            <person name="Goesmann A."/>
            <person name="Puhler A."/>
            <person name="Schaffer S."/>
            <person name="Tauch A."/>
            <person name="Kohler T."/>
            <person name="Brinkrolf K."/>
        </authorList>
    </citation>
    <scope>NUCLEOTIDE SEQUENCE [LARGE SCALE GENOMIC DNA]</scope>
    <source>
        <strain evidence="9">ATCC 14091 / BCRC 22168 / CBS 111 / JCM 3599 / NBRC 0793 / NRRL Y-1031 F-60-10</strain>
    </source>
</reference>
<dbReference type="HOGENOM" id="CLU_068734_0_0_1"/>
<sequence>MGMAFVNSFSPVSQLNTQKVDLMKEMEKIKKKKPLLANMTQLQSLLNKSVTHEKPDSPPSKSLTKRQKKFQEEYIIPEPARHEHFDSSISKYFTQQQTNQKNTNHAVTSQVSHAQQKQAKLDQILLENIYRMFGITAFPVSDPSKGIKRELLGIRIEIFNETESKFETPHYLILEKNVKTLKWKIFKHTIPIYLKLEQLVEDYDDLSDYKLYEFCCKLRDDLSKISYKHQIVERIRNDWGNNIKNMEKDLALDVLKFRLKIHDIETLVILNLSFDQIESCFIESGFTESEKLRISNVLKGDIKTFEKRIRDVITSLESS</sequence>
<comment type="caution">
    <text evidence="8">The sequence shown here is derived from an EMBL/GenBank/DDBJ whole genome shotgun (WGS) entry which is preliminary data.</text>
</comment>
<feature type="region of interest" description="Disordered" evidence="7">
    <location>
        <begin position="47"/>
        <end position="69"/>
    </location>
</feature>
<comment type="similarity">
    <text evidence="3">Belongs to the CENP-O/MCM21 family.</text>
</comment>
<dbReference type="InterPro" id="IPR018464">
    <property type="entry name" value="CENP-O"/>
</dbReference>
<dbReference type="eggNOG" id="ENOG502RXWX">
    <property type="taxonomic scope" value="Eukaryota"/>
</dbReference>
<dbReference type="EMBL" id="CAIF01000027">
    <property type="protein sequence ID" value="CCH41677.1"/>
    <property type="molecule type" value="Genomic_DNA"/>
</dbReference>
<evidence type="ECO:0000313" key="8">
    <source>
        <dbReference type="EMBL" id="CCH41677.1"/>
    </source>
</evidence>
<dbReference type="Proteomes" id="UP000009328">
    <property type="component" value="Unassembled WGS sequence"/>
</dbReference>
<organism evidence="8 9">
    <name type="scientific">Wickerhamomyces ciferrii (strain ATCC 14091 / BCRC 22168 / CBS 111 / JCM 3599 / NBRC 0793 / NRRL Y-1031 F-60-10)</name>
    <name type="common">Yeast</name>
    <name type="synonym">Pichia ciferrii</name>
    <dbReference type="NCBI Taxonomy" id="1206466"/>
    <lineage>
        <taxon>Eukaryota</taxon>
        <taxon>Fungi</taxon>
        <taxon>Dikarya</taxon>
        <taxon>Ascomycota</taxon>
        <taxon>Saccharomycotina</taxon>
        <taxon>Saccharomycetes</taxon>
        <taxon>Phaffomycetales</taxon>
        <taxon>Wickerhamomycetaceae</taxon>
        <taxon>Wickerhamomyces</taxon>
    </lineage>
</organism>
<dbReference type="Pfam" id="PF09496">
    <property type="entry name" value="CENP-O"/>
    <property type="match status" value="1"/>
</dbReference>
<accession>K0KHM7</accession>
<keyword evidence="5" id="KW-0539">Nucleus</keyword>
<dbReference type="InParanoid" id="K0KHM7"/>
<evidence type="ECO:0000256" key="4">
    <source>
        <dbReference type="ARBA" id="ARBA00022454"/>
    </source>
</evidence>
<evidence type="ECO:0000313" key="9">
    <source>
        <dbReference type="Proteomes" id="UP000009328"/>
    </source>
</evidence>
<dbReference type="PANTHER" id="PTHR14582">
    <property type="entry name" value="INNER KINETOCHORE SUBUNIT MAL2"/>
    <property type="match status" value="1"/>
</dbReference>
<evidence type="ECO:0000256" key="3">
    <source>
        <dbReference type="ARBA" id="ARBA00007321"/>
    </source>
</evidence>
<evidence type="ECO:0000256" key="5">
    <source>
        <dbReference type="ARBA" id="ARBA00023242"/>
    </source>
</evidence>
<keyword evidence="6" id="KW-0137">Centromere</keyword>
<comment type="subcellular location">
    <subcellularLocation>
        <location evidence="2">Chromosome</location>
        <location evidence="2">Centromere</location>
    </subcellularLocation>
    <subcellularLocation>
        <location evidence="1">Nucleus</location>
    </subcellularLocation>
</comment>